<dbReference type="InterPro" id="IPR028096">
    <property type="entry name" value="EfeO_Cupredoxin"/>
</dbReference>
<dbReference type="RefSeq" id="WP_201633802.1">
    <property type="nucleotide sequence ID" value="NZ_JAEQNB010000002.1"/>
</dbReference>
<dbReference type="SUPFAM" id="SSF49503">
    <property type="entry name" value="Cupredoxins"/>
    <property type="match status" value="1"/>
</dbReference>
<evidence type="ECO:0000313" key="4">
    <source>
        <dbReference type="Proteomes" id="UP000602284"/>
    </source>
</evidence>
<feature type="signal peptide" evidence="1">
    <location>
        <begin position="1"/>
        <end position="30"/>
    </location>
</feature>
<sequence length="155" mass="17328">MNYTRCRKWLLGTTVALFAAALTAPDYVRAETHTYTNTAHIADKKPVAQQEYWIVTNEIKSPAKDGVPEMEVYRWDPGFLVVQKGKPVTLHFYGVKGKAHPFEIQGLGVKGDVQKGKVTTVKFTPDKVGTFPIVCLTHPTLDQHGPMVGYLRVEE</sequence>
<keyword evidence="4" id="KW-1185">Reference proteome</keyword>
<dbReference type="InterPro" id="IPR008972">
    <property type="entry name" value="Cupredoxin"/>
</dbReference>
<dbReference type="Pfam" id="PF13473">
    <property type="entry name" value="Cupredoxin_1"/>
    <property type="match status" value="1"/>
</dbReference>
<evidence type="ECO:0000259" key="2">
    <source>
        <dbReference type="Pfam" id="PF13473"/>
    </source>
</evidence>
<proteinExistence type="predicted"/>
<dbReference type="Gene3D" id="2.60.40.420">
    <property type="entry name" value="Cupredoxins - blue copper proteins"/>
    <property type="match status" value="1"/>
</dbReference>
<dbReference type="EMBL" id="JAEQNB010000002">
    <property type="protein sequence ID" value="MBL0386758.1"/>
    <property type="molecule type" value="Genomic_DNA"/>
</dbReference>
<feature type="chain" id="PRO_5045322722" evidence="1">
    <location>
        <begin position="31"/>
        <end position="155"/>
    </location>
</feature>
<accession>A0ABS1JAX3</accession>
<feature type="domain" description="EfeO-type cupredoxin-like" evidence="2">
    <location>
        <begin position="74"/>
        <end position="145"/>
    </location>
</feature>
<protein>
    <submittedName>
        <fullName evidence="3">Cupredoxin domain-containing protein</fullName>
    </submittedName>
</protein>
<dbReference type="Proteomes" id="UP000602284">
    <property type="component" value="Unassembled WGS sequence"/>
</dbReference>
<name>A0ABS1JAX3_9BACL</name>
<reference evidence="3 4" key="1">
    <citation type="submission" date="2021-01" db="EMBL/GenBank/DDBJ databases">
        <title>Tumebacillus sp. strain ITR2 16S ribosomal RNA gene Genome sequencing and assembly.</title>
        <authorList>
            <person name="Kang M."/>
        </authorList>
    </citation>
    <scope>NUCLEOTIDE SEQUENCE [LARGE SCALE GENOMIC DNA]</scope>
    <source>
        <strain evidence="3 4">ITR2</strain>
    </source>
</reference>
<organism evidence="3 4">
    <name type="scientific">Tumebacillus amylolyticus</name>
    <dbReference type="NCBI Taxonomy" id="2801339"/>
    <lineage>
        <taxon>Bacteria</taxon>
        <taxon>Bacillati</taxon>
        <taxon>Bacillota</taxon>
        <taxon>Bacilli</taxon>
        <taxon>Bacillales</taxon>
        <taxon>Alicyclobacillaceae</taxon>
        <taxon>Tumebacillus</taxon>
    </lineage>
</organism>
<keyword evidence="1" id="KW-0732">Signal</keyword>
<comment type="caution">
    <text evidence="3">The sequence shown here is derived from an EMBL/GenBank/DDBJ whole genome shotgun (WGS) entry which is preliminary data.</text>
</comment>
<evidence type="ECO:0000313" key="3">
    <source>
        <dbReference type="EMBL" id="MBL0386758.1"/>
    </source>
</evidence>
<evidence type="ECO:0000256" key="1">
    <source>
        <dbReference type="SAM" id="SignalP"/>
    </source>
</evidence>
<gene>
    <name evidence="3" type="ORF">JJB07_08845</name>
</gene>